<dbReference type="InterPro" id="IPR011764">
    <property type="entry name" value="Biotin_carboxylation_dom"/>
</dbReference>
<reference evidence="15" key="1">
    <citation type="journal article" date="2019" name="Int. J. Syst. Evol. Microbiol.">
        <title>The Global Catalogue of Microorganisms (GCM) 10K type strain sequencing project: providing services to taxonomists for standard genome sequencing and annotation.</title>
        <authorList>
            <consortium name="The Broad Institute Genomics Platform"/>
            <consortium name="The Broad Institute Genome Sequencing Center for Infectious Disease"/>
            <person name="Wu L."/>
            <person name="Ma J."/>
        </authorList>
    </citation>
    <scope>NUCLEOTIDE SEQUENCE [LARGE SCALE GENOMIC DNA]</scope>
    <source>
        <strain evidence="15">JCM 15749</strain>
    </source>
</reference>
<evidence type="ECO:0000259" key="10">
    <source>
        <dbReference type="PROSITE" id="PS50975"/>
    </source>
</evidence>
<evidence type="ECO:0000256" key="3">
    <source>
        <dbReference type="ARBA" id="ARBA00013058"/>
    </source>
</evidence>
<dbReference type="Pfam" id="PF00289">
    <property type="entry name" value="Biotin_carb_N"/>
    <property type="match status" value="1"/>
</dbReference>
<feature type="domain" description="ATP-grasp" evidence="10">
    <location>
        <begin position="111"/>
        <end position="314"/>
    </location>
</feature>
<dbReference type="PROSITE" id="PS00867">
    <property type="entry name" value="CPSASE_2"/>
    <property type="match status" value="1"/>
</dbReference>
<dbReference type="SUPFAM" id="SSF52096">
    <property type="entry name" value="ClpP/crotonase"/>
    <property type="match status" value="2"/>
</dbReference>
<dbReference type="InterPro" id="IPR005479">
    <property type="entry name" value="CPAse_ATP-bd"/>
</dbReference>
<gene>
    <name evidence="14" type="ORF">GCM10009821_12090</name>
</gene>
<evidence type="ECO:0000259" key="9">
    <source>
        <dbReference type="PROSITE" id="PS50968"/>
    </source>
</evidence>
<dbReference type="PROSITE" id="PS50980">
    <property type="entry name" value="COA_CT_NTER"/>
    <property type="match status" value="1"/>
</dbReference>
<keyword evidence="15" id="KW-1185">Reference proteome</keyword>
<dbReference type="PROSITE" id="PS50979">
    <property type="entry name" value="BC"/>
    <property type="match status" value="1"/>
</dbReference>
<sequence>MKVLIANRGEIAVRIERAVTALDWTVQHVHVEGEDASPESALLARAGVDGYLDVDEIVRAARESGSDVVHPGYGFLSETAELSRACLEAGLIFVGPAPEVLELFGDKASARAHAVRSGVPVLAATSTLDSPEDARELLVDSPDGIMVKAVAGGGGRGIRVVRRLEELDEAIDRCRSEAGRAFGHSAVYAERMMTHAKHIEVQVIGDGTGAVATLGERECSIQRRHQKLIEVAPSPALSEEQRAVLEGHAERLVAPLDYRGLATVEFLVDARSLHRGPQFDHAFIEVNPRLQVEHTVTEQVTDVDLVVAQLRIAVGDSLQQIRLDRPRTGVYAIQSRVNAERQHRGTVSATTGTVTRVDLPEGARVDTHVFDGLVVDRTFDPLLAKVVTTTTGDFAEAAADAAAALEALSIDGVETNRAELLRILAHPTFAAGMATTDFVDDAMARTVETIAEHSGSVSAVTAGTVVAVHVGPGDRLDPRTPIVTLEAMKMEHTVTAGHACVLESLAVGIGQTVLEGQLIADVRASEHAHTTDGEVAAVDLNHIRPDLAELRERRELTLDAARPTAVAKRHARGHLTAREQVARLTDKDSFVEYGSLPVAAQRSRRDLDDLIRSTPADGIVTGLARVDGTEVAVLAYDYTVLAGTQGYFNHKKTDRLLHVARSRRLPVVFFTEGGGGRPGDTDTVDTIAAGLNVTTFAMFASLSGLVPTIGILTGRCFAGNAALLGCCDVVIATADSNLGMAGPAMIEGGGLGRFSPEEIGPMDIQSANGVVDVVVENDDDAIATATSYLSFFSDKSTAWTVADQRRLRHVIGENRKVVYDIREVVRLIADEDSVLELRTDFGIGAVTALVRVEGRSMGLIANDPRHLGGAIDVDAADKMARFLQLCDAHGLPVISLCDTPGFMVGPEAERAATVRHVSRLFVIGSHLSVPMITIVLRKGYGLGAQAMAAGGFAQTLATVAWPTGEIGGMGLEGAVRLGYAKELGAIEDDAARERRYTELLDAHYDTGRAINGAMKHELDEVIDPSESRTWIMATVGSMDTAVDRPRRTFIDTW</sequence>
<dbReference type="EC" id="6.4.1.2" evidence="3"/>
<dbReference type="InterPro" id="IPR011761">
    <property type="entry name" value="ATP-grasp"/>
</dbReference>
<dbReference type="InterPro" id="IPR011053">
    <property type="entry name" value="Single_hybrid_motif"/>
</dbReference>
<feature type="domain" description="CoA carboxyltransferase N-terminal" evidence="12">
    <location>
        <begin position="540"/>
        <end position="805"/>
    </location>
</feature>
<evidence type="ECO:0000256" key="4">
    <source>
        <dbReference type="ARBA" id="ARBA00022598"/>
    </source>
</evidence>
<keyword evidence="14" id="KW-0808">Transferase</keyword>
<dbReference type="Proteomes" id="UP001501480">
    <property type="component" value="Unassembled WGS sequence"/>
</dbReference>
<evidence type="ECO:0000256" key="6">
    <source>
        <dbReference type="ARBA" id="ARBA00022840"/>
    </source>
</evidence>
<dbReference type="InterPro" id="IPR051602">
    <property type="entry name" value="ACC_Biotin_Carboxylase"/>
</dbReference>
<dbReference type="PANTHER" id="PTHR48095">
    <property type="entry name" value="PYRUVATE CARBOXYLASE SUBUNIT A"/>
    <property type="match status" value="1"/>
</dbReference>
<dbReference type="Gene3D" id="3.30.470.20">
    <property type="entry name" value="ATP-grasp fold, B domain"/>
    <property type="match status" value="1"/>
</dbReference>
<dbReference type="InterPro" id="IPR029045">
    <property type="entry name" value="ClpP/crotonase-like_dom_sf"/>
</dbReference>
<dbReference type="InterPro" id="IPR016185">
    <property type="entry name" value="PreATP-grasp_dom_sf"/>
</dbReference>
<keyword evidence="5 8" id="KW-0547">Nucleotide-binding</keyword>
<dbReference type="SMART" id="SM00878">
    <property type="entry name" value="Biotin_carb_C"/>
    <property type="match status" value="1"/>
</dbReference>
<keyword evidence="6 8" id="KW-0067">ATP-binding</keyword>
<comment type="pathway">
    <text evidence="2">Lipid metabolism; malonyl-CoA biosynthesis; malonyl-CoA from acetyl-CoA: step 1/1.</text>
</comment>
<evidence type="ECO:0000259" key="11">
    <source>
        <dbReference type="PROSITE" id="PS50979"/>
    </source>
</evidence>
<dbReference type="InterPro" id="IPR034733">
    <property type="entry name" value="AcCoA_carboxyl_beta"/>
</dbReference>
<dbReference type="Gene3D" id="2.40.50.100">
    <property type="match status" value="1"/>
</dbReference>
<comment type="caution">
    <text evidence="14">The sequence shown here is derived from an EMBL/GenBank/DDBJ whole genome shotgun (WGS) entry which is preliminary data.</text>
</comment>
<dbReference type="InterPro" id="IPR011763">
    <property type="entry name" value="COA_CT_C"/>
</dbReference>
<dbReference type="SUPFAM" id="SSF56059">
    <property type="entry name" value="Glutathione synthetase ATP-binding domain-like"/>
    <property type="match status" value="1"/>
</dbReference>
<comment type="cofactor">
    <cofactor evidence="1">
        <name>biotin</name>
        <dbReference type="ChEBI" id="CHEBI:57586"/>
    </cofactor>
</comment>
<feature type="domain" description="CoA carboxyltransferase C-terminal" evidence="13">
    <location>
        <begin position="797"/>
        <end position="1053"/>
    </location>
</feature>
<organism evidence="14 15">
    <name type="scientific">Aeromicrobium halocynthiae</name>
    <dbReference type="NCBI Taxonomy" id="560557"/>
    <lineage>
        <taxon>Bacteria</taxon>
        <taxon>Bacillati</taxon>
        <taxon>Actinomycetota</taxon>
        <taxon>Actinomycetes</taxon>
        <taxon>Propionibacteriales</taxon>
        <taxon>Nocardioidaceae</taxon>
        <taxon>Aeromicrobium</taxon>
    </lineage>
</organism>
<dbReference type="CDD" id="cd06850">
    <property type="entry name" value="biotinyl_domain"/>
    <property type="match status" value="1"/>
</dbReference>
<evidence type="ECO:0000256" key="1">
    <source>
        <dbReference type="ARBA" id="ARBA00001953"/>
    </source>
</evidence>
<dbReference type="Pfam" id="PF02785">
    <property type="entry name" value="Biotin_carb_C"/>
    <property type="match status" value="1"/>
</dbReference>
<dbReference type="PANTHER" id="PTHR48095:SF5">
    <property type="entry name" value="BLL7292 PROTEIN"/>
    <property type="match status" value="1"/>
</dbReference>
<dbReference type="GO" id="GO:0016740">
    <property type="term" value="F:transferase activity"/>
    <property type="evidence" value="ECO:0007669"/>
    <property type="project" value="UniProtKB-KW"/>
</dbReference>
<dbReference type="RefSeq" id="WP_344325900.1">
    <property type="nucleotide sequence ID" value="NZ_BAAAPY010000003.1"/>
</dbReference>
<dbReference type="EMBL" id="BAAAPY010000003">
    <property type="protein sequence ID" value="GAA2074769.1"/>
    <property type="molecule type" value="Genomic_DNA"/>
</dbReference>
<dbReference type="InterPro" id="IPR005481">
    <property type="entry name" value="BC-like_N"/>
</dbReference>
<dbReference type="Gene3D" id="3.90.226.10">
    <property type="entry name" value="2-enoyl-CoA Hydratase, Chain A, domain 1"/>
    <property type="match status" value="2"/>
</dbReference>
<protein>
    <recommendedName>
        <fullName evidence="3">acetyl-CoA carboxylase</fullName>
        <ecNumber evidence="3">6.4.1.2</ecNumber>
    </recommendedName>
</protein>
<dbReference type="Pfam" id="PF01039">
    <property type="entry name" value="Carboxyl_trans"/>
    <property type="match status" value="1"/>
</dbReference>
<dbReference type="InterPro" id="IPR011762">
    <property type="entry name" value="COA_CT_N"/>
</dbReference>
<accession>A0ABP5HLU4</accession>
<feature type="domain" description="Biotin carboxylation" evidence="11">
    <location>
        <begin position="1"/>
        <end position="444"/>
    </location>
</feature>
<dbReference type="InterPro" id="IPR011054">
    <property type="entry name" value="Rudment_hybrid_motif"/>
</dbReference>
<dbReference type="PROSITE" id="PS50968">
    <property type="entry name" value="BIOTINYL_LIPOYL"/>
    <property type="match status" value="1"/>
</dbReference>
<dbReference type="PROSITE" id="PS50989">
    <property type="entry name" value="COA_CT_CTER"/>
    <property type="match status" value="1"/>
</dbReference>
<dbReference type="SUPFAM" id="SSF51246">
    <property type="entry name" value="Rudiment single hybrid motif"/>
    <property type="match status" value="1"/>
</dbReference>
<keyword evidence="4" id="KW-0436">Ligase</keyword>
<evidence type="ECO:0000259" key="13">
    <source>
        <dbReference type="PROSITE" id="PS50989"/>
    </source>
</evidence>
<feature type="domain" description="Lipoyl-binding" evidence="9">
    <location>
        <begin position="445"/>
        <end position="523"/>
    </location>
</feature>
<name>A0ABP5HLU4_9ACTN</name>
<dbReference type="PROSITE" id="PS50975">
    <property type="entry name" value="ATP_GRASP"/>
    <property type="match status" value="1"/>
</dbReference>
<evidence type="ECO:0000256" key="5">
    <source>
        <dbReference type="ARBA" id="ARBA00022741"/>
    </source>
</evidence>
<dbReference type="SUPFAM" id="SSF52440">
    <property type="entry name" value="PreATP-grasp domain"/>
    <property type="match status" value="1"/>
</dbReference>
<evidence type="ECO:0000256" key="7">
    <source>
        <dbReference type="ARBA" id="ARBA00023268"/>
    </source>
</evidence>
<evidence type="ECO:0000313" key="14">
    <source>
        <dbReference type="EMBL" id="GAA2074769.1"/>
    </source>
</evidence>
<evidence type="ECO:0000259" key="12">
    <source>
        <dbReference type="PROSITE" id="PS50980"/>
    </source>
</evidence>
<dbReference type="SUPFAM" id="SSF51230">
    <property type="entry name" value="Single hybrid motif"/>
    <property type="match status" value="1"/>
</dbReference>
<evidence type="ECO:0000313" key="15">
    <source>
        <dbReference type="Proteomes" id="UP001501480"/>
    </source>
</evidence>
<evidence type="ECO:0000256" key="2">
    <source>
        <dbReference type="ARBA" id="ARBA00004956"/>
    </source>
</evidence>
<dbReference type="Pfam" id="PF02786">
    <property type="entry name" value="CPSase_L_D2"/>
    <property type="match status" value="1"/>
</dbReference>
<dbReference type="InterPro" id="IPR000089">
    <property type="entry name" value="Biotin_lipoyl"/>
</dbReference>
<dbReference type="Pfam" id="PF00364">
    <property type="entry name" value="Biotin_lipoyl"/>
    <property type="match status" value="1"/>
</dbReference>
<proteinExistence type="predicted"/>
<dbReference type="InterPro" id="IPR005482">
    <property type="entry name" value="Biotin_COase_C"/>
</dbReference>
<evidence type="ECO:0000256" key="8">
    <source>
        <dbReference type="PROSITE-ProRule" id="PRU00409"/>
    </source>
</evidence>
<keyword evidence="7" id="KW-0511">Multifunctional enzyme</keyword>